<dbReference type="EMBL" id="JAUSUO010000001">
    <property type="protein sequence ID" value="MDQ0341660.1"/>
    <property type="molecule type" value="Genomic_DNA"/>
</dbReference>
<dbReference type="RefSeq" id="WP_244679893.1">
    <property type="nucleotide sequence ID" value="NZ_JALIRM010000001.1"/>
</dbReference>
<organism evidence="2 3">
    <name type="scientific">Lederbergia wuyishanensis</name>
    <dbReference type="NCBI Taxonomy" id="1347903"/>
    <lineage>
        <taxon>Bacteria</taxon>
        <taxon>Bacillati</taxon>
        <taxon>Bacillota</taxon>
        <taxon>Bacilli</taxon>
        <taxon>Bacillales</taxon>
        <taxon>Bacillaceae</taxon>
        <taxon>Lederbergia</taxon>
    </lineage>
</organism>
<name>A0ABU0CZS7_9BACI</name>
<comment type="caution">
    <text evidence="2">The sequence shown here is derived from an EMBL/GenBank/DDBJ whole genome shotgun (WGS) entry which is preliminary data.</text>
</comment>
<accession>A0ABU0CZS7</accession>
<evidence type="ECO:0000313" key="2">
    <source>
        <dbReference type="EMBL" id="MDQ0341660.1"/>
    </source>
</evidence>
<keyword evidence="3" id="KW-1185">Reference proteome</keyword>
<evidence type="ECO:0000256" key="1">
    <source>
        <dbReference type="SAM" id="Phobius"/>
    </source>
</evidence>
<reference evidence="2 3" key="1">
    <citation type="submission" date="2023-07" db="EMBL/GenBank/DDBJ databases">
        <title>Genomic Encyclopedia of Type Strains, Phase IV (KMG-IV): sequencing the most valuable type-strain genomes for metagenomic binning, comparative biology and taxonomic classification.</title>
        <authorList>
            <person name="Goeker M."/>
        </authorList>
    </citation>
    <scope>NUCLEOTIDE SEQUENCE [LARGE SCALE GENOMIC DNA]</scope>
    <source>
        <strain evidence="2 3">DSM 27848</strain>
    </source>
</reference>
<feature type="transmembrane region" description="Helical" evidence="1">
    <location>
        <begin position="6"/>
        <end position="24"/>
    </location>
</feature>
<sequence length="168" mass="19788">MTGILIFILFMLNIFLILAVVILYQRQNRFIEMEKNQRKIQQESEEMLAAFLMELKEENNSFISNFQHVEKDNSSNFQPETSEINDEVTVNIKQEEPINSEVYSRMLASDIYQKANKQIRDSEVYIEKTFEEQVEELSQKGLNSSQIAKQLKKGKTEIELLLKFHEKS</sequence>
<keyword evidence="1" id="KW-0812">Transmembrane</keyword>
<protein>
    <submittedName>
        <fullName evidence="2">Cbb3-type cytochrome oxidase subunit 3</fullName>
    </submittedName>
</protein>
<keyword evidence="1" id="KW-0472">Membrane</keyword>
<gene>
    <name evidence="2" type="ORF">J2S14_000453</name>
</gene>
<evidence type="ECO:0000313" key="3">
    <source>
        <dbReference type="Proteomes" id="UP001232343"/>
    </source>
</evidence>
<keyword evidence="1" id="KW-1133">Transmembrane helix</keyword>
<dbReference type="Proteomes" id="UP001232343">
    <property type="component" value="Unassembled WGS sequence"/>
</dbReference>
<proteinExistence type="predicted"/>